<dbReference type="CDD" id="cd00924">
    <property type="entry name" value="Cyt_c_Oxidase_Vb"/>
    <property type="match status" value="1"/>
</dbReference>
<evidence type="ECO:0000313" key="13">
    <source>
        <dbReference type="EMBL" id="KIM33159.1"/>
    </source>
</evidence>
<dbReference type="Pfam" id="PF01215">
    <property type="entry name" value="COX5B"/>
    <property type="match status" value="1"/>
</dbReference>
<gene>
    <name evidence="13" type="ORF">M408DRAFT_19501</name>
</gene>
<feature type="binding site" evidence="11">
    <location>
        <position position="109"/>
    </location>
    <ligand>
        <name>Zn(2+)</name>
        <dbReference type="ChEBI" id="CHEBI:29105"/>
    </ligand>
</feature>
<dbReference type="PROSITE" id="PS00028">
    <property type="entry name" value="ZINC_FINGER_C2H2_1"/>
    <property type="match status" value="1"/>
</dbReference>
<evidence type="ECO:0000313" key="14">
    <source>
        <dbReference type="Proteomes" id="UP000054097"/>
    </source>
</evidence>
<sequence>MLGIRAVRSLRSALPKAKKAIVIPQATRTIASSSRICSEQPPILLGPGAKPGEVPTDFQQATGLERLQLLGNMEGIDVFNTGPLYMSKMGTLKEPVMVPSYSEERIVGCSGWPVESHDMIWITTNNHKEHHRCPECGNVFKMNFLGDPHAHHH</sequence>
<dbReference type="OrthoDB" id="10249250at2759"/>
<evidence type="ECO:0000256" key="5">
    <source>
        <dbReference type="ARBA" id="ARBA00022833"/>
    </source>
</evidence>
<keyword evidence="6" id="KW-0809">Transit peptide</keyword>
<evidence type="ECO:0000256" key="9">
    <source>
        <dbReference type="ARBA" id="ARBA00031366"/>
    </source>
</evidence>
<accession>A0A0C3BM79</accession>
<dbReference type="AlphaFoldDB" id="A0A0C3BM79"/>
<evidence type="ECO:0000256" key="11">
    <source>
        <dbReference type="PIRSR" id="PIRSR602124-2"/>
    </source>
</evidence>
<dbReference type="HOGENOM" id="CLU_091071_2_0_1"/>
<organism evidence="13 14">
    <name type="scientific">Serendipita vermifera MAFF 305830</name>
    <dbReference type="NCBI Taxonomy" id="933852"/>
    <lineage>
        <taxon>Eukaryota</taxon>
        <taxon>Fungi</taxon>
        <taxon>Dikarya</taxon>
        <taxon>Basidiomycota</taxon>
        <taxon>Agaricomycotina</taxon>
        <taxon>Agaricomycetes</taxon>
        <taxon>Sebacinales</taxon>
        <taxon>Serendipitaceae</taxon>
        <taxon>Serendipita</taxon>
    </lineage>
</organism>
<comment type="similarity">
    <text evidence="2">Belongs to the cytochrome c oxidase subunit 5B family.</text>
</comment>
<feature type="binding site" evidence="11">
    <location>
        <position position="117"/>
    </location>
    <ligand>
        <name>Zn(2+)</name>
        <dbReference type="ChEBI" id="CHEBI:29105"/>
    </ligand>
</feature>
<evidence type="ECO:0000256" key="2">
    <source>
        <dbReference type="ARBA" id="ARBA00010292"/>
    </source>
</evidence>
<reference evidence="14" key="2">
    <citation type="submission" date="2015-01" db="EMBL/GenBank/DDBJ databases">
        <title>Evolutionary Origins and Diversification of the Mycorrhizal Mutualists.</title>
        <authorList>
            <consortium name="DOE Joint Genome Institute"/>
            <consortium name="Mycorrhizal Genomics Consortium"/>
            <person name="Kohler A."/>
            <person name="Kuo A."/>
            <person name="Nagy L.G."/>
            <person name="Floudas D."/>
            <person name="Copeland A."/>
            <person name="Barry K.W."/>
            <person name="Cichocki N."/>
            <person name="Veneault-Fourrey C."/>
            <person name="LaButti K."/>
            <person name="Lindquist E.A."/>
            <person name="Lipzen A."/>
            <person name="Lundell T."/>
            <person name="Morin E."/>
            <person name="Murat C."/>
            <person name="Riley R."/>
            <person name="Ohm R."/>
            <person name="Sun H."/>
            <person name="Tunlid A."/>
            <person name="Henrissat B."/>
            <person name="Grigoriev I.V."/>
            <person name="Hibbett D.S."/>
            <person name="Martin F."/>
        </authorList>
    </citation>
    <scope>NUCLEOTIDE SEQUENCE [LARGE SCALE GENOMIC DNA]</scope>
    <source>
        <strain evidence="14">MAFF 305830</strain>
    </source>
</reference>
<keyword evidence="14" id="KW-1185">Reference proteome</keyword>
<dbReference type="GO" id="GO:0005743">
    <property type="term" value="C:mitochondrial inner membrane"/>
    <property type="evidence" value="ECO:0007669"/>
    <property type="project" value="UniProtKB-SubCell"/>
</dbReference>
<proteinExistence type="inferred from homology"/>
<dbReference type="GO" id="GO:0006123">
    <property type="term" value="P:mitochondrial electron transport, cytochrome c to oxygen"/>
    <property type="evidence" value="ECO:0007669"/>
    <property type="project" value="InterPro"/>
</dbReference>
<dbReference type="FunFam" id="2.60.11.10:FF:000003">
    <property type="entry name" value="Cytochrome c oxidase subunit IV"/>
    <property type="match status" value="1"/>
</dbReference>
<dbReference type="InterPro" id="IPR013087">
    <property type="entry name" value="Znf_C2H2_type"/>
</dbReference>
<evidence type="ECO:0000256" key="4">
    <source>
        <dbReference type="ARBA" id="ARBA00022792"/>
    </source>
</evidence>
<dbReference type="InterPro" id="IPR002124">
    <property type="entry name" value="Cyt_c_oxidase_su5b"/>
</dbReference>
<dbReference type="STRING" id="933852.A0A0C3BM79"/>
<keyword evidence="8" id="KW-0472">Membrane</keyword>
<feature type="binding site" evidence="11">
    <location>
        <position position="136"/>
    </location>
    <ligand>
        <name>Zn(2+)</name>
        <dbReference type="ChEBI" id="CHEBI:29105"/>
    </ligand>
</feature>
<name>A0A0C3BM79_SERVB</name>
<keyword evidence="3 11" id="KW-0479">Metal-binding</keyword>
<evidence type="ECO:0000256" key="10">
    <source>
        <dbReference type="ARBA" id="ARBA00070613"/>
    </source>
</evidence>
<evidence type="ECO:0000256" key="8">
    <source>
        <dbReference type="ARBA" id="ARBA00023136"/>
    </source>
</evidence>
<feature type="domain" description="C2H2-type" evidence="12">
    <location>
        <begin position="133"/>
        <end position="153"/>
    </location>
</feature>
<evidence type="ECO:0000256" key="7">
    <source>
        <dbReference type="ARBA" id="ARBA00023128"/>
    </source>
</evidence>
<dbReference type="GO" id="GO:0045277">
    <property type="term" value="C:respiratory chain complex IV"/>
    <property type="evidence" value="ECO:0007669"/>
    <property type="project" value="InterPro"/>
</dbReference>
<dbReference type="PANTHER" id="PTHR10122:SF0">
    <property type="entry name" value="CYTOCHROME C OXIDASE SUBUNIT 5B, ISOFORM A-RELATED"/>
    <property type="match status" value="1"/>
</dbReference>
<dbReference type="Proteomes" id="UP000054097">
    <property type="component" value="Unassembled WGS sequence"/>
</dbReference>
<dbReference type="EMBL" id="KN824278">
    <property type="protein sequence ID" value="KIM33159.1"/>
    <property type="molecule type" value="Genomic_DNA"/>
</dbReference>
<comment type="subcellular location">
    <subcellularLocation>
        <location evidence="1">Mitochondrion inner membrane</location>
        <topology evidence="1">Peripheral membrane protein</topology>
        <orientation evidence="1">Matrix side</orientation>
    </subcellularLocation>
</comment>
<dbReference type="Gene3D" id="2.60.11.10">
    <property type="entry name" value="Cytochrome c oxidase, subunit Vb"/>
    <property type="match status" value="1"/>
</dbReference>
<dbReference type="InterPro" id="IPR036972">
    <property type="entry name" value="Cyt_c_oxidase_su5b_sf"/>
</dbReference>
<dbReference type="GO" id="GO:0046872">
    <property type="term" value="F:metal ion binding"/>
    <property type="evidence" value="ECO:0007669"/>
    <property type="project" value="UniProtKB-KW"/>
</dbReference>
<evidence type="ECO:0000259" key="12">
    <source>
        <dbReference type="PROSITE" id="PS00028"/>
    </source>
</evidence>
<keyword evidence="5 11" id="KW-0862">Zinc</keyword>
<keyword evidence="4" id="KW-0999">Mitochondrion inner membrane</keyword>
<keyword evidence="7" id="KW-0496">Mitochondrion</keyword>
<evidence type="ECO:0000256" key="3">
    <source>
        <dbReference type="ARBA" id="ARBA00022723"/>
    </source>
</evidence>
<evidence type="ECO:0000256" key="1">
    <source>
        <dbReference type="ARBA" id="ARBA00004443"/>
    </source>
</evidence>
<dbReference type="PANTHER" id="PTHR10122">
    <property type="entry name" value="CYTOCHROME C OXIDASE SUBUNIT 5B, MITOCHONDRIAL"/>
    <property type="match status" value="1"/>
</dbReference>
<feature type="binding site" evidence="11">
    <location>
        <position position="133"/>
    </location>
    <ligand>
        <name>Zn(2+)</name>
        <dbReference type="ChEBI" id="CHEBI:29105"/>
    </ligand>
</feature>
<reference evidence="13 14" key="1">
    <citation type="submission" date="2014-04" db="EMBL/GenBank/DDBJ databases">
        <authorList>
            <consortium name="DOE Joint Genome Institute"/>
            <person name="Kuo A."/>
            <person name="Zuccaro A."/>
            <person name="Kohler A."/>
            <person name="Nagy L.G."/>
            <person name="Floudas D."/>
            <person name="Copeland A."/>
            <person name="Barry K.W."/>
            <person name="Cichocki N."/>
            <person name="Veneault-Fourrey C."/>
            <person name="LaButti K."/>
            <person name="Lindquist E.A."/>
            <person name="Lipzen A."/>
            <person name="Lundell T."/>
            <person name="Morin E."/>
            <person name="Murat C."/>
            <person name="Sun H."/>
            <person name="Tunlid A."/>
            <person name="Henrissat B."/>
            <person name="Grigoriev I.V."/>
            <person name="Hibbett D.S."/>
            <person name="Martin F."/>
            <person name="Nordberg H.P."/>
            <person name="Cantor M.N."/>
            <person name="Hua S.X."/>
        </authorList>
    </citation>
    <scope>NUCLEOTIDE SEQUENCE [LARGE SCALE GENOMIC DNA]</scope>
    <source>
        <strain evidence="13 14">MAFF 305830</strain>
    </source>
</reference>
<dbReference type="SUPFAM" id="SSF57802">
    <property type="entry name" value="Rubredoxin-like"/>
    <property type="match status" value="1"/>
</dbReference>
<evidence type="ECO:0000256" key="6">
    <source>
        <dbReference type="ARBA" id="ARBA00022946"/>
    </source>
</evidence>
<dbReference type="PROSITE" id="PS51359">
    <property type="entry name" value="COX5B_2"/>
    <property type="match status" value="1"/>
</dbReference>
<protein>
    <recommendedName>
        <fullName evidence="10">Cytochrome c oxidase subunit 4, mitochondrial</fullName>
    </recommendedName>
    <alternativeName>
        <fullName evidence="9">Cytochrome c oxidase polypeptide IV</fullName>
    </alternativeName>
</protein>